<reference evidence="7 8" key="1">
    <citation type="submission" date="2024-02" db="EMBL/GenBank/DDBJ databases">
        <title>De novo assembly and annotation of 12 fungi associated with fruit tree decline syndrome in Ontario, Canada.</title>
        <authorList>
            <person name="Sulman M."/>
            <person name="Ellouze W."/>
            <person name="Ilyukhin E."/>
        </authorList>
    </citation>
    <scope>NUCLEOTIDE SEQUENCE [LARGE SCALE GENOMIC DNA]</scope>
    <source>
        <strain evidence="7 8">FDS-637</strain>
    </source>
</reference>
<feature type="transmembrane region" description="Helical" evidence="6">
    <location>
        <begin position="106"/>
        <end position="126"/>
    </location>
</feature>
<feature type="transmembrane region" description="Helical" evidence="6">
    <location>
        <begin position="170"/>
        <end position="191"/>
    </location>
</feature>
<comment type="subcellular location">
    <subcellularLocation>
        <location evidence="1">Membrane</location>
        <topology evidence="1">Multi-pass membrane protein</topology>
    </subcellularLocation>
</comment>
<proteinExistence type="inferred from homology"/>
<dbReference type="PANTHER" id="PTHR31123">
    <property type="entry name" value="ACCUMULATION OF DYADS PROTEIN 2-RELATED"/>
    <property type="match status" value="1"/>
</dbReference>
<feature type="transmembrane region" description="Helical" evidence="6">
    <location>
        <begin position="146"/>
        <end position="163"/>
    </location>
</feature>
<dbReference type="InterPro" id="IPR000791">
    <property type="entry name" value="Gpr1/Fun34/SatP-like"/>
</dbReference>
<keyword evidence="8" id="KW-1185">Reference proteome</keyword>
<evidence type="ECO:0000256" key="2">
    <source>
        <dbReference type="ARBA" id="ARBA00005587"/>
    </source>
</evidence>
<evidence type="ECO:0008006" key="9">
    <source>
        <dbReference type="Google" id="ProtNLM"/>
    </source>
</evidence>
<comment type="similarity">
    <text evidence="2">Belongs to the acetate uptake transporter (AceTr) (TC 2.A.96) family.</text>
</comment>
<dbReference type="PANTHER" id="PTHR31123:SF7">
    <property type="entry name" value="MARVEL DOMAIN-CONTAINING PROTEIN"/>
    <property type="match status" value="1"/>
</dbReference>
<evidence type="ECO:0000313" key="7">
    <source>
        <dbReference type="EMBL" id="KAL0258231.1"/>
    </source>
</evidence>
<evidence type="ECO:0000256" key="1">
    <source>
        <dbReference type="ARBA" id="ARBA00004141"/>
    </source>
</evidence>
<feature type="transmembrane region" description="Helical" evidence="6">
    <location>
        <begin position="211"/>
        <end position="238"/>
    </location>
</feature>
<dbReference type="Pfam" id="PF01184">
    <property type="entry name" value="Gpr1_Fun34_YaaH"/>
    <property type="match status" value="1"/>
</dbReference>
<organism evidence="7 8">
    <name type="scientific">Diplodia seriata</name>
    <dbReference type="NCBI Taxonomy" id="420778"/>
    <lineage>
        <taxon>Eukaryota</taxon>
        <taxon>Fungi</taxon>
        <taxon>Dikarya</taxon>
        <taxon>Ascomycota</taxon>
        <taxon>Pezizomycotina</taxon>
        <taxon>Dothideomycetes</taxon>
        <taxon>Dothideomycetes incertae sedis</taxon>
        <taxon>Botryosphaeriales</taxon>
        <taxon>Botryosphaeriaceae</taxon>
        <taxon>Diplodia</taxon>
    </lineage>
</organism>
<dbReference type="GeneID" id="92011489"/>
<dbReference type="EMBL" id="JAJVCZ030000007">
    <property type="protein sequence ID" value="KAL0258231.1"/>
    <property type="molecule type" value="Genomic_DNA"/>
</dbReference>
<feature type="transmembrane region" description="Helical" evidence="6">
    <location>
        <begin position="80"/>
        <end position="99"/>
    </location>
</feature>
<dbReference type="Proteomes" id="UP001430584">
    <property type="component" value="Unassembled WGS sequence"/>
</dbReference>
<dbReference type="InterPro" id="IPR051633">
    <property type="entry name" value="AceTr"/>
</dbReference>
<evidence type="ECO:0000256" key="4">
    <source>
        <dbReference type="ARBA" id="ARBA00022989"/>
    </source>
</evidence>
<keyword evidence="5 6" id="KW-0472">Membrane</keyword>
<sequence length="264" mass="28427">MSKPGSNGDLPTIDLKVATNGSRNEHENAFSELSRPIIVSPAVGQNLGSPTALAIGAFATTLTTLSCSLMEWRGVTTTNVFIGNFFFVAGIGMVISAQWEIVRGNSYGYTVLSAFGLFYAGFGAIITPSFGVTDSYGTDTVEYNNALGFFMLLWTVFNTFFLIGALPINLVYIAIFATVELAFGLVAASYFAAADGNADTSVALKKAGGVFAFLSGLFGYYTLGHLMCQEALFFSFPMGSTERFFKRRQLNEERPEPQHAPVHA</sequence>
<gene>
    <name evidence="7" type="ORF">SLS55_007404</name>
</gene>
<dbReference type="RefSeq" id="XP_066631260.1">
    <property type="nucleotide sequence ID" value="XM_066778823.1"/>
</dbReference>
<evidence type="ECO:0000256" key="5">
    <source>
        <dbReference type="ARBA" id="ARBA00023136"/>
    </source>
</evidence>
<name>A0ABR3CER0_9PEZI</name>
<evidence type="ECO:0000256" key="6">
    <source>
        <dbReference type="SAM" id="Phobius"/>
    </source>
</evidence>
<comment type="caution">
    <text evidence="7">The sequence shown here is derived from an EMBL/GenBank/DDBJ whole genome shotgun (WGS) entry which is preliminary data.</text>
</comment>
<evidence type="ECO:0000256" key="3">
    <source>
        <dbReference type="ARBA" id="ARBA00022692"/>
    </source>
</evidence>
<accession>A0ABR3CER0</accession>
<evidence type="ECO:0000313" key="8">
    <source>
        <dbReference type="Proteomes" id="UP001430584"/>
    </source>
</evidence>
<keyword evidence="3 6" id="KW-0812">Transmembrane</keyword>
<protein>
    <recommendedName>
        <fullName evidence="9">Acetate transporter</fullName>
    </recommendedName>
</protein>
<keyword evidence="4 6" id="KW-1133">Transmembrane helix</keyword>